<name>A0A0L0FUF6_9EUKA</name>
<keyword evidence="3" id="KW-1185">Reference proteome</keyword>
<dbReference type="Proteomes" id="UP000054560">
    <property type="component" value="Unassembled WGS sequence"/>
</dbReference>
<feature type="region of interest" description="Disordered" evidence="1">
    <location>
        <begin position="253"/>
        <end position="307"/>
    </location>
</feature>
<feature type="region of interest" description="Disordered" evidence="1">
    <location>
        <begin position="35"/>
        <end position="55"/>
    </location>
</feature>
<evidence type="ECO:0000313" key="2">
    <source>
        <dbReference type="EMBL" id="KNC80462.1"/>
    </source>
</evidence>
<sequence length="485" mass="54237">MFPSSEGTEVKTYPLTAFIPSFNAHPSYVLKTLKRKKRPVDHHGSTGPKPKTHRARNCHALAPPAITGVQSFLRHVEEPPYPHPSLAHLQMFPIPRLITLLKNYFQISVQTQSSRLLVPPMILLIQAVGSPPSSPLDRIMADNLVLLAISYSALTHSGYTFYDSPLATATSRKTQVRVSKPAPLLVPSIQTANCQWTSLPLPHSTNMLVRHGLTAHQQPPWLCATPTNPHKPVWVAWEYYIVSDISSDAEKQELQGVPIQQSESELRYGNGRRQSLSNGGHDNRHHAGGHDNRHQASGNSRSPSRDRPAVATCTKCHLRHRDPVCPIFHTCKQAGHYSNKCPRNGSATSFETAMVEFYVADCIPNDCAVLFGFDQMKANLIDTTWDRTHQPPLFQLLLPRTSYPVGFLVPRSPEAIANIDTPRVYGPQIPEKPPEYDFLHLERLCKILNKSPEELALLCSLYNEAAFNKNNKKSINEVVVKLKLK</sequence>
<evidence type="ECO:0000256" key="1">
    <source>
        <dbReference type="SAM" id="MobiDB-lite"/>
    </source>
</evidence>
<protein>
    <submittedName>
        <fullName evidence="2">Uncharacterized protein</fullName>
    </submittedName>
</protein>
<gene>
    <name evidence="2" type="ORF">SARC_07178</name>
</gene>
<accession>A0A0L0FUF6</accession>
<proteinExistence type="predicted"/>
<evidence type="ECO:0000313" key="3">
    <source>
        <dbReference type="Proteomes" id="UP000054560"/>
    </source>
</evidence>
<dbReference type="GeneID" id="25907682"/>
<dbReference type="AlphaFoldDB" id="A0A0L0FUF6"/>
<reference evidence="2 3" key="1">
    <citation type="submission" date="2011-02" db="EMBL/GenBank/DDBJ databases">
        <title>The Genome Sequence of Sphaeroforma arctica JP610.</title>
        <authorList>
            <consortium name="The Broad Institute Genome Sequencing Platform"/>
            <person name="Russ C."/>
            <person name="Cuomo C."/>
            <person name="Young S.K."/>
            <person name="Zeng Q."/>
            <person name="Gargeya S."/>
            <person name="Alvarado L."/>
            <person name="Berlin A."/>
            <person name="Chapman S.B."/>
            <person name="Chen Z."/>
            <person name="Freedman E."/>
            <person name="Gellesch M."/>
            <person name="Goldberg J."/>
            <person name="Griggs A."/>
            <person name="Gujja S."/>
            <person name="Heilman E."/>
            <person name="Heiman D."/>
            <person name="Howarth C."/>
            <person name="Mehta T."/>
            <person name="Neiman D."/>
            <person name="Pearson M."/>
            <person name="Roberts A."/>
            <person name="Saif S."/>
            <person name="Shea T."/>
            <person name="Shenoy N."/>
            <person name="Sisk P."/>
            <person name="Stolte C."/>
            <person name="Sykes S."/>
            <person name="White J."/>
            <person name="Yandava C."/>
            <person name="Burger G."/>
            <person name="Gray M.W."/>
            <person name="Holland P.W.H."/>
            <person name="King N."/>
            <person name="Lang F.B.F."/>
            <person name="Roger A.J."/>
            <person name="Ruiz-Trillo I."/>
            <person name="Haas B."/>
            <person name="Nusbaum C."/>
            <person name="Birren B."/>
        </authorList>
    </citation>
    <scope>NUCLEOTIDE SEQUENCE [LARGE SCALE GENOMIC DNA]</scope>
    <source>
        <strain evidence="2 3">JP610</strain>
    </source>
</reference>
<dbReference type="EMBL" id="KQ242147">
    <property type="protein sequence ID" value="KNC80462.1"/>
    <property type="molecule type" value="Genomic_DNA"/>
</dbReference>
<dbReference type="RefSeq" id="XP_014154364.1">
    <property type="nucleotide sequence ID" value="XM_014298889.1"/>
</dbReference>
<organism evidence="2 3">
    <name type="scientific">Sphaeroforma arctica JP610</name>
    <dbReference type="NCBI Taxonomy" id="667725"/>
    <lineage>
        <taxon>Eukaryota</taxon>
        <taxon>Ichthyosporea</taxon>
        <taxon>Ichthyophonida</taxon>
        <taxon>Sphaeroforma</taxon>
    </lineage>
</organism>